<dbReference type="SUPFAM" id="SSF52058">
    <property type="entry name" value="L domain-like"/>
    <property type="match status" value="1"/>
</dbReference>
<reference evidence="7" key="1">
    <citation type="submission" date="2015-01" db="EMBL/GenBank/DDBJ databases">
        <title>Transcriptome Assembly of Fopius arisanus.</title>
        <authorList>
            <person name="Geib S."/>
        </authorList>
    </citation>
    <scope>NUCLEOTIDE SEQUENCE</scope>
</reference>
<name>A0A0C9PR56_9HYME</name>
<dbReference type="PROSITE" id="PS51450">
    <property type="entry name" value="LRR"/>
    <property type="match status" value="2"/>
</dbReference>
<accession>A0A9R1T3L8</accession>
<dbReference type="Proteomes" id="UP000694866">
    <property type="component" value="Unplaced"/>
</dbReference>
<dbReference type="OrthoDB" id="1687175at2759"/>
<dbReference type="EMBL" id="GBYB01003723">
    <property type="protein sequence ID" value="JAG73490.1"/>
    <property type="molecule type" value="Transcribed_RNA"/>
</dbReference>
<evidence type="ECO:0000313" key="8">
    <source>
        <dbReference type="Proteomes" id="UP000694866"/>
    </source>
</evidence>
<dbReference type="GO" id="GO:0019834">
    <property type="term" value="F:phospholipase A2 inhibitor activity"/>
    <property type="evidence" value="ECO:0007669"/>
    <property type="project" value="UniProtKB-KW"/>
</dbReference>
<dbReference type="AlphaFoldDB" id="A0A0C9PR56"/>
<evidence type="ECO:0000256" key="4">
    <source>
        <dbReference type="SAM" id="Phobius"/>
    </source>
</evidence>
<dbReference type="SMART" id="SM00369">
    <property type="entry name" value="LRR_TYP"/>
    <property type="match status" value="6"/>
</dbReference>
<feature type="domain" description="LRRCT" evidence="6">
    <location>
        <begin position="317"/>
        <end position="365"/>
    </location>
</feature>
<feature type="signal peptide" evidence="5">
    <location>
        <begin position="1"/>
        <end position="18"/>
    </location>
</feature>
<keyword evidence="4" id="KW-0812">Transmembrane</keyword>
<dbReference type="GeneID" id="105266022"/>
<dbReference type="Pfam" id="PF13855">
    <property type="entry name" value="LRR_8"/>
    <property type="match status" value="1"/>
</dbReference>
<proteinExistence type="predicted"/>
<evidence type="ECO:0000256" key="1">
    <source>
        <dbReference type="ARBA" id="ARBA00022614"/>
    </source>
</evidence>
<evidence type="ECO:0000256" key="5">
    <source>
        <dbReference type="SAM" id="SignalP"/>
    </source>
</evidence>
<accession>A0A0C9PR56</accession>
<dbReference type="GO" id="GO:0071944">
    <property type="term" value="C:cell periphery"/>
    <property type="evidence" value="ECO:0007669"/>
    <property type="project" value="UniProtKB-ARBA"/>
</dbReference>
<evidence type="ECO:0000256" key="3">
    <source>
        <dbReference type="ARBA" id="ARBA00022737"/>
    </source>
</evidence>
<protein>
    <submittedName>
        <fullName evidence="7">Lrrc4b protein</fullName>
    </submittedName>
    <submittedName>
        <fullName evidence="9">Phospholipase A2 inhibitor isoform X1</fullName>
    </submittedName>
</protein>
<dbReference type="InterPro" id="IPR050328">
    <property type="entry name" value="Dev_Immune_Receptor"/>
</dbReference>
<keyword evidence="4" id="KW-1133">Transmembrane helix</keyword>
<dbReference type="PANTHER" id="PTHR24373">
    <property type="entry name" value="SLIT RELATED LEUCINE-RICH REPEAT NEURONAL PROTEIN"/>
    <property type="match status" value="1"/>
</dbReference>
<dbReference type="Gene3D" id="3.80.10.10">
    <property type="entry name" value="Ribonuclease Inhibitor"/>
    <property type="match status" value="2"/>
</dbReference>
<evidence type="ECO:0000256" key="2">
    <source>
        <dbReference type="ARBA" id="ARBA00022729"/>
    </source>
</evidence>
<dbReference type="InterPro" id="IPR001611">
    <property type="entry name" value="Leu-rich_rpt"/>
</dbReference>
<keyword evidence="1" id="KW-0433">Leucine-rich repeat</keyword>
<keyword evidence="9" id="KW-0593">Phospholipase A2 inhibitor</keyword>
<dbReference type="KEGG" id="fas:105266022"/>
<keyword evidence="3" id="KW-0677">Repeat</keyword>
<dbReference type="InterPro" id="IPR000483">
    <property type="entry name" value="Cys-rich_flank_reg_C"/>
</dbReference>
<keyword evidence="2 5" id="KW-0732">Signal</keyword>
<keyword evidence="8" id="KW-1185">Reference proteome</keyword>
<dbReference type="RefSeq" id="XP_011302199.1">
    <property type="nucleotide sequence ID" value="XM_011303897.1"/>
</dbReference>
<feature type="transmembrane region" description="Helical" evidence="4">
    <location>
        <begin position="374"/>
        <end position="395"/>
    </location>
</feature>
<dbReference type="SMART" id="SM00082">
    <property type="entry name" value="LRRCT"/>
    <property type="match status" value="1"/>
</dbReference>
<dbReference type="InterPro" id="IPR003591">
    <property type="entry name" value="Leu-rich_rpt_typical-subtyp"/>
</dbReference>
<evidence type="ECO:0000259" key="6">
    <source>
        <dbReference type="SMART" id="SM00082"/>
    </source>
</evidence>
<dbReference type="PANTHER" id="PTHR24373:SF275">
    <property type="entry name" value="TIR DOMAIN-CONTAINING PROTEIN"/>
    <property type="match status" value="1"/>
</dbReference>
<evidence type="ECO:0000313" key="7">
    <source>
        <dbReference type="EMBL" id="JAG73490.1"/>
    </source>
</evidence>
<gene>
    <name evidence="7" type="primary">Lrrc4b</name>
    <name evidence="9" type="synonym">LOC105266022</name>
    <name evidence="7" type="ORF">g.47528</name>
</gene>
<keyword evidence="4" id="KW-0472">Membrane</keyword>
<sequence length="436" mass="50392">MWPRVLILLMTAAIVIDGKGDSEIDLSHRHMKKEEFFVTIQHKLSIQDVTELNLKGNDFDSFLDCSAKLVHLKSLDLAENKLQRFFFLCNDEYSLEYLNISHNHLEYIDDQALNERIPKLKVLDISHNRISVINETMIEHMKILEFLSMAHNPVIDIHEKAFLTQKSLKHLDLANISAESIPGSLFRPLTNLTFLNISFNPIVNIPFLPSSLLELDLSGTFIFFPDNIILPQLVRFHLNSMPKITGVVLNDFENFTMLEVLSLERCPILSEFRVWPPNNRILPHLHHLSVKGCDLETLNDDLRPIMQRIAIVDLQNNPWHCDCRMQWVNRLNLSSELSQEIKCNSPEQHEGKLLSQIPNHDLICLEISTTTYTAIWVSMSIIVILLILSAVWLFWRGPLRHWTLPKRNGDTVSYKNVVESSNDLIRILVTDDRAEE</sequence>
<dbReference type="InterPro" id="IPR032675">
    <property type="entry name" value="LRR_dom_sf"/>
</dbReference>
<organism evidence="7">
    <name type="scientific">Fopius arisanus</name>
    <dbReference type="NCBI Taxonomy" id="64838"/>
    <lineage>
        <taxon>Eukaryota</taxon>
        <taxon>Metazoa</taxon>
        <taxon>Ecdysozoa</taxon>
        <taxon>Arthropoda</taxon>
        <taxon>Hexapoda</taxon>
        <taxon>Insecta</taxon>
        <taxon>Pterygota</taxon>
        <taxon>Neoptera</taxon>
        <taxon>Endopterygota</taxon>
        <taxon>Hymenoptera</taxon>
        <taxon>Apocrita</taxon>
        <taxon>Ichneumonoidea</taxon>
        <taxon>Braconidae</taxon>
        <taxon>Opiinae</taxon>
        <taxon>Fopius</taxon>
    </lineage>
</organism>
<reference evidence="9" key="2">
    <citation type="submission" date="2025-04" db="UniProtKB">
        <authorList>
            <consortium name="RefSeq"/>
        </authorList>
    </citation>
    <scope>IDENTIFICATION</scope>
    <source>
        <strain evidence="9">USDA-PBARC FA_bdor</strain>
        <tissue evidence="9">Whole organism</tissue>
    </source>
</reference>
<feature type="chain" id="PRO_5044541367" evidence="5">
    <location>
        <begin position="19"/>
        <end position="436"/>
    </location>
</feature>
<evidence type="ECO:0000313" key="9">
    <source>
        <dbReference type="RefSeq" id="XP_011302199.1"/>
    </source>
</evidence>